<evidence type="ECO:0000313" key="1">
    <source>
        <dbReference type="EnsemblPlants" id="OB02G24950.1"/>
    </source>
</evidence>
<name>J3LCX8_ORYBR</name>
<dbReference type="AlphaFoldDB" id="J3LCX8"/>
<protein>
    <submittedName>
        <fullName evidence="1">Uncharacterized protein</fullName>
    </submittedName>
</protein>
<evidence type="ECO:0000313" key="2">
    <source>
        <dbReference type="Proteomes" id="UP000006038"/>
    </source>
</evidence>
<proteinExistence type="predicted"/>
<keyword evidence="2" id="KW-1185">Reference proteome</keyword>
<dbReference type="Proteomes" id="UP000006038">
    <property type="component" value="Unassembled WGS sequence"/>
</dbReference>
<sequence length="104" mass="11534">MASARLLRNVSICTGGRAIQASMPPEPERSSATDIASVFATDTISTFAGLPNPKSTPYTQNLVDPATENERRLVAARLHDALQPPLLLFRIPMDWTIHWDFEEK</sequence>
<organism evidence="1">
    <name type="scientific">Oryza brachyantha</name>
    <name type="common">malo sina</name>
    <dbReference type="NCBI Taxonomy" id="4533"/>
    <lineage>
        <taxon>Eukaryota</taxon>
        <taxon>Viridiplantae</taxon>
        <taxon>Streptophyta</taxon>
        <taxon>Embryophyta</taxon>
        <taxon>Tracheophyta</taxon>
        <taxon>Spermatophyta</taxon>
        <taxon>Magnoliopsida</taxon>
        <taxon>Liliopsida</taxon>
        <taxon>Poales</taxon>
        <taxon>Poaceae</taxon>
        <taxon>BOP clade</taxon>
        <taxon>Oryzoideae</taxon>
        <taxon>Oryzeae</taxon>
        <taxon>Oryzinae</taxon>
        <taxon>Oryza</taxon>
    </lineage>
</organism>
<dbReference type="Gramene" id="OB02G24950.1">
    <property type="protein sequence ID" value="OB02G24950.1"/>
    <property type="gene ID" value="OB02G24950"/>
</dbReference>
<reference evidence="1" key="1">
    <citation type="submission" date="2013-04" db="UniProtKB">
        <authorList>
            <consortium name="EnsemblPlants"/>
        </authorList>
    </citation>
    <scope>IDENTIFICATION</scope>
</reference>
<dbReference type="EnsemblPlants" id="OB02G24950.1">
    <property type="protein sequence ID" value="OB02G24950.1"/>
    <property type="gene ID" value="OB02G24950"/>
</dbReference>
<accession>J3LCX8</accession>
<dbReference type="HOGENOM" id="CLU_2254274_0_0_1"/>